<evidence type="ECO:0000256" key="1">
    <source>
        <dbReference type="ARBA" id="ARBA00004141"/>
    </source>
</evidence>
<protein>
    <recommendedName>
        <fullName evidence="8">Rhodopsin domain-containing protein</fullName>
    </recommendedName>
</protein>
<feature type="transmembrane region" description="Helical" evidence="7">
    <location>
        <begin position="282"/>
        <end position="301"/>
    </location>
</feature>
<feature type="transmembrane region" description="Helical" evidence="7">
    <location>
        <begin position="316"/>
        <end position="336"/>
    </location>
</feature>
<proteinExistence type="inferred from homology"/>
<reference evidence="9" key="2">
    <citation type="submission" date="2020-09" db="EMBL/GenBank/DDBJ databases">
        <title>Reference genome assembly for Australian Ascochyta lentis isolate Al4.</title>
        <authorList>
            <person name="Lee R.C."/>
            <person name="Farfan-Caceres L.M."/>
            <person name="Debler J.W."/>
            <person name="Williams A.H."/>
            <person name="Henares B.M."/>
        </authorList>
    </citation>
    <scope>NUCLEOTIDE SEQUENCE</scope>
    <source>
        <strain evidence="9">Al4</strain>
    </source>
</reference>
<dbReference type="Proteomes" id="UP000651452">
    <property type="component" value="Unassembled WGS sequence"/>
</dbReference>
<evidence type="ECO:0000313" key="9">
    <source>
        <dbReference type="EMBL" id="KAF9691265.1"/>
    </source>
</evidence>
<evidence type="ECO:0000256" key="6">
    <source>
        <dbReference type="SAM" id="MobiDB-lite"/>
    </source>
</evidence>
<evidence type="ECO:0000259" key="8">
    <source>
        <dbReference type="Pfam" id="PF20684"/>
    </source>
</evidence>
<dbReference type="EMBL" id="RZGK01000021">
    <property type="protein sequence ID" value="KAF9691265.1"/>
    <property type="molecule type" value="Genomic_DNA"/>
</dbReference>
<dbReference type="OrthoDB" id="5429740at2759"/>
<comment type="similarity">
    <text evidence="5">Belongs to the SAT4 family.</text>
</comment>
<feature type="region of interest" description="Disordered" evidence="6">
    <location>
        <begin position="355"/>
        <end position="394"/>
    </location>
</feature>
<dbReference type="Pfam" id="PF20684">
    <property type="entry name" value="Fung_rhodopsin"/>
    <property type="match status" value="1"/>
</dbReference>
<dbReference type="PANTHER" id="PTHR33048:SF129">
    <property type="entry name" value="INTEGRAL MEMBRANE PROTEIN-RELATED"/>
    <property type="match status" value="1"/>
</dbReference>
<organism evidence="9 10">
    <name type="scientific">Ascochyta lentis</name>
    <dbReference type="NCBI Taxonomy" id="205686"/>
    <lineage>
        <taxon>Eukaryota</taxon>
        <taxon>Fungi</taxon>
        <taxon>Dikarya</taxon>
        <taxon>Ascomycota</taxon>
        <taxon>Pezizomycotina</taxon>
        <taxon>Dothideomycetes</taxon>
        <taxon>Pleosporomycetidae</taxon>
        <taxon>Pleosporales</taxon>
        <taxon>Pleosporineae</taxon>
        <taxon>Didymellaceae</taxon>
        <taxon>Ascochyta</taxon>
    </lineage>
</organism>
<feature type="region of interest" description="Disordered" evidence="6">
    <location>
        <begin position="408"/>
        <end position="434"/>
    </location>
</feature>
<sequence>MMPFTPVPQTNPILTPNEPLLLPTTGSSAFIGRPPNNVRDYYIIKGLLRMVGMKDANPMMGYVLAARPPPGYVHESRKAGFQIGLVIVMLAIIVPTSVRIFVRARKNQMRFGWDDWSIIAAAVLALTYPIAQTIGLYTGGAGLHTWEVTYDEYEIGTMIGVFCKIAFYQAVSLVKISIALFIRRLASGASRRWRWFCDIFLATVGAYMLLALFWLLFTCSPIQGQWSLHTRGISEQLPQCLDTISQGRILSGLHVAQGMVLLSAPIVILWTVQMDRAKKTRLFVFWAVGGITVIGGLLRQVRPLVHQDMTWDYVEVLAWTSLDLALGTVTASLPVLDGMLSNVWHRAMSSVGVSSNITSDNSAPRAQKSPPKVSSRMSSRMHRPSESEENIVDKTAAMEMSIVRTRVVHVQSSPRSSLEELDTETEHPSAASRS</sequence>
<gene>
    <name evidence="9" type="ORF">EKO04_010696</name>
</gene>
<accession>A0A8H7IV52</accession>
<evidence type="ECO:0000256" key="5">
    <source>
        <dbReference type="ARBA" id="ARBA00038359"/>
    </source>
</evidence>
<name>A0A8H7IV52_9PLEO</name>
<evidence type="ECO:0000313" key="10">
    <source>
        <dbReference type="Proteomes" id="UP000651452"/>
    </source>
</evidence>
<dbReference type="AlphaFoldDB" id="A0A8H7IV52"/>
<keyword evidence="10" id="KW-1185">Reference proteome</keyword>
<evidence type="ECO:0000256" key="3">
    <source>
        <dbReference type="ARBA" id="ARBA00022989"/>
    </source>
</evidence>
<reference evidence="9" key="1">
    <citation type="submission" date="2018-12" db="EMBL/GenBank/DDBJ databases">
        <authorList>
            <person name="Syme R.A."/>
            <person name="Farfan-Caceres L."/>
            <person name="Lichtenzveig J."/>
        </authorList>
    </citation>
    <scope>NUCLEOTIDE SEQUENCE</scope>
    <source>
        <strain evidence="9">Al4</strain>
    </source>
</reference>
<comment type="subcellular location">
    <subcellularLocation>
        <location evidence="1">Membrane</location>
        <topology evidence="1">Multi-pass membrane protein</topology>
    </subcellularLocation>
</comment>
<evidence type="ECO:0000256" key="2">
    <source>
        <dbReference type="ARBA" id="ARBA00022692"/>
    </source>
</evidence>
<keyword evidence="4 7" id="KW-0472">Membrane</keyword>
<feature type="domain" description="Rhodopsin" evidence="8">
    <location>
        <begin position="98"/>
        <end position="340"/>
    </location>
</feature>
<keyword evidence="3 7" id="KW-1133">Transmembrane helix</keyword>
<dbReference type="InterPro" id="IPR049326">
    <property type="entry name" value="Rhodopsin_dom_fungi"/>
</dbReference>
<feature type="transmembrane region" description="Helical" evidence="7">
    <location>
        <begin position="79"/>
        <end position="98"/>
    </location>
</feature>
<evidence type="ECO:0000256" key="7">
    <source>
        <dbReference type="SAM" id="Phobius"/>
    </source>
</evidence>
<feature type="transmembrane region" description="Helical" evidence="7">
    <location>
        <begin position="195"/>
        <end position="217"/>
    </location>
</feature>
<dbReference type="GO" id="GO:0016020">
    <property type="term" value="C:membrane"/>
    <property type="evidence" value="ECO:0007669"/>
    <property type="project" value="UniProtKB-SubCell"/>
</dbReference>
<feature type="transmembrane region" description="Helical" evidence="7">
    <location>
        <begin position="158"/>
        <end position="183"/>
    </location>
</feature>
<evidence type="ECO:0000256" key="4">
    <source>
        <dbReference type="ARBA" id="ARBA00023136"/>
    </source>
</evidence>
<feature type="transmembrane region" description="Helical" evidence="7">
    <location>
        <begin position="118"/>
        <end position="138"/>
    </location>
</feature>
<dbReference type="PANTHER" id="PTHR33048">
    <property type="entry name" value="PTH11-LIKE INTEGRAL MEMBRANE PROTEIN (AFU_ORTHOLOGUE AFUA_5G11245)"/>
    <property type="match status" value="1"/>
</dbReference>
<dbReference type="InterPro" id="IPR052337">
    <property type="entry name" value="SAT4-like"/>
</dbReference>
<feature type="transmembrane region" description="Helical" evidence="7">
    <location>
        <begin position="249"/>
        <end position="270"/>
    </location>
</feature>
<feature type="compositionally biased region" description="Polar residues" evidence="6">
    <location>
        <begin position="355"/>
        <end position="364"/>
    </location>
</feature>
<comment type="caution">
    <text evidence="9">The sequence shown here is derived from an EMBL/GenBank/DDBJ whole genome shotgun (WGS) entry which is preliminary data.</text>
</comment>
<keyword evidence="2 7" id="KW-0812">Transmembrane</keyword>